<reference evidence="5 6" key="1">
    <citation type="journal article" date="2019" name="Int. J. Syst. Evol. Microbiol.">
        <title>Capsulimonas corticalis gen. nov., sp. nov., an aerobic capsulated bacterium, of a novel bacterial order, Capsulimonadales ord. nov., of the class Armatimonadia of the phylum Armatimonadetes.</title>
        <authorList>
            <person name="Li J."/>
            <person name="Kudo C."/>
            <person name="Tonouchi A."/>
        </authorList>
    </citation>
    <scope>NUCLEOTIDE SEQUENCE [LARGE SCALE GENOMIC DNA]</scope>
    <source>
        <strain evidence="5 6">AX-7</strain>
    </source>
</reference>
<feature type="domain" description="CheW-like" evidence="4">
    <location>
        <begin position="19"/>
        <end position="159"/>
    </location>
</feature>
<dbReference type="KEGG" id="ccot:CCAX7_26480"/>
<evidence type="ECO:0000256" key="3">
    <source>
        <dbReference type="ARBA" id="ARBA00022490"/>
    </source>
</evidence>
<dbReference type="AlphaFoldDB" id="A0A402D6M0"/>
<dbReference type="GO" id="GO:0006935">
    <property type="term" value="P:chemotaxis"/>
    <property type="evidence" value="ECO:0007669"/>
    <property type="project" value="InterPro"/>
</dbReference>
<accession>A0A402D6M0</accession>
<name>A0A402D6M0_9BACT</name>
<evidence type="ECO:0000313" key="6">
    <source>
        <dbReference type="Proteomes" id="UP000287394"/>
    </source>
</evidence>
<dbReference type="GO" id="GO:0005829">
    <property type="term" value="C:cytosol"/>
    <property type="evidence" value="ECO:0007669"/>
    <property type="project" value="TreeGrafter"/>
</dbReference>
<dbReference type="Proteomes" id="UP000287394">
    <property type="component" value="Chromosome"/>
</dbReference>
<dbReference type="PROSITE" id="PS50851">
    <property type="entry name" value="CHEW"/>
    <property type="match status" value="1"/>
</dbReference>
<keyword evidence="6" id="KW-1185">Reference proteome</keyword>
<dbReference type="PANTHER" id="PTHR22617:SF45">
    <property type="entry name" value="CHEMOTAXIS PROTEIN CHEW"/>
    <property type="match status" value="1"/>
</dbReference>
<dbReference type="RefSeq" id="WP_119325101.1">
    <property type="nucleotide sequence ID" value="NZ_AP025739.1"/>
</dbReference>
<proteinExistence type="predicted"/>
<dbReference type="OrthoDB" id="9790406at2"/>
<dbReference type="GO" id="GO:0007165">
    <property type="term" value="P:signal transduction"/>
    <property type="evidence" value="ECO:0007669"/>
    <property type="project" value="InterPro"/>
</dbReference>
<dbReference type="InterPro" id="IPR002545">
    <property type="entry name" value="CheW-lke_dom"/>
</dbReference>
<sequence>MALEQTQFSQNDAGHSTDANQYLTFSLGDEEYGVDILKVQEIKGYVPTTRIPNAPPEVVGVLNLRGTIVPIVDLRRKFGLEEIEYNQFTAIVVVVVQNRVMGVIVDSVSEVVNIPLSDIQPAPDFGNSMNASTLQGMARMGENLIILLDIDIVLLGEPAPLALAA</sequence>
<organism evidence="5 6">
    <name type="scientific">Capsulimonas corticalis</name>
    <dbReference type="NCBI Taxonomy" id="2219043"/>
    <lineage>
        <taxon>Bacteria</taxon>
        <taxon>Bacillati</taxon>
        <taxon>Armatimonadota</taxon>
        <taxon>Armatimonadia</taxon>
        <taxon>Capsulimonadales</taxon>
        <taxon>Capsulimonadaceae</taxon>
        <taxon>Capsulimonas</taxon>
    </lineage>
</organism>
<dbReference type="Pfam" id="PF01584">
    <property type="entry name" value="CheW"/>
    <property type="match status" value="1"/>
</dbReference>
<evidence type="ECO:0000256" key="1">
    <source>
        <dbReference type="ARBA" id="ARBA00004496"/>
    </source>
</evidence>
<evidence type="ECO:0000259" key="4">
    <source>
        <dbReference type="PROSITE" id="PS50851"/>
    </source>
</evidence>
<dbReference type="InterPro" id="IPR039315">
    <property type="entry name" value="CheW"/>
</dbReference>
<dbReference type="FunCoup" id="A0A402D6M0">
    <property type="interactions" value="154"/>
</dbReference>
<dbReference type="InterPro" id="IPR036061">
    <property type="entry name" value="CheW-like_dom_sf"/>
</dbReference>
<protein>
    <recommendedName>
        <fullName evidence="2">Chemotaxis protein CheW</fullName>
    </recommendedName>
</protein>
<dbReference type="SMART" id="SM00260">
    <property type="entry name" value="CheW"/>
    <property type="match status" value="1"/>
</dbReference>
<dbReference type="CDD" id="cd00732">
    <property type="entry name" value="CheW"/>
    <property type="match status" value="1"/>
</dbReference>
<dbReference type="EMBL" id="AP025739">
    <property type="protein sequence ID" value="BDI30597.1"/>
    <property type="molecule type" value="Genomic_DNA"/>
</dbReference>
<comment type="subcellular location">
    <subcellularLocation>
        <location evidence="1">Cytoplasm</location>
    </subcellularLocation>
</comment>
<dbReference type="PANTHER" id="PTHR22617">
    <property type="entry name" value="CHEMOTAXIS SENSOR HISTIDINE KINASE-RELATED"/>
    <property type="match status" value="1"/>
</dbReference>
<dbReference type="Gene3D" id="2.30.30.40">
    <property type="entry name" value="SH3 Domains"/>
    <property type="match status" value="1"/>
</dbReference>
<evidence type="ECO:0000256" key="2">
    <source>
        <dbReference type="ARBA" id="ARBA00021483"/>
    </source>
</evidence>
<dbReference type="SUPFAM" id="SSF50341">
    <property type="entry name" value="CheW-like"/>
    <property type="match status" value="1"/>
</dbReference>
<gene>
    <name evidence="5" type="ORF">CCAX7_26480</name>
</gene>
<evidence type="ECO:0000313" key="5">
    <source>
        <dbReference type="EMBL" id="BDI30597.1"/>
    </source>
</evidence>
<keyword evidence="3" id="KW-0963">Cytoplasm</keyword>
<dbReference type="Gene3D" id="2.40.50.180">
    <property type="entry name" value="CheA-289, Domain 4"/>
    <property type="match status" value="1"/>
</dbReference>